<dbReference type="PANTHER" id="PTHR36849">
    <property type="entry name" value="CYTOPLASMIC PROTEIN-RELATED"/>
    <property type="match status" value="1"/>
</dbReference>
<dbReference type="InterPro" id="IPR052552">
    <property type="entry name" value="YeaO-like"/>
</dbReference>
<gene>
    <name evidence="1" type="ORF">CBW21_16785</name>
</gene>
<evidence type="ECO:0000313" key="1">
    <source>
        <dbReference type="EMBL" id="OVE46806.1"/>
    </source>
</evidence>
<dbReference type="EMBL" id="NHOO01000015">
    <property type="protein sequence ID" value="OVE46806.1"/>
    <property type="molecule type" value="Genomic_DNA"/>
</dbReference>
<proteinExistence type="predicted"/>
<dbReference type="PANTHER" id="PTHR36849:SF1">
    <property type="entry name" value="CYTOPLASMIC PROTEIN"/>
    <property type="match status" value="1"/>
</dbReference>
<evidence type="ECO:0008006" key="3">
    <source>
        <dbReference type="Google" id="ProtNLM"/>
    </source>
</evidence>
<protein>
    <recommendedName>
        <fullName evidence="3">DUF488 family protein</fullName>
    </recommendedName>
</protein>
<keyword evidence="2" id="KW-1185">Reference proteome</keyword>
<dbReference type="Pfam" id="PF22752">
    <property type="entry name" value="DUF488-N3i"/>
    <property type="match status" value="1"/>
</dbReference>
<evidence type="ECO:0000313" key="2">
    <source>
        <dbReference type="Proteomes" id="UP000196342"/>
    </source>
</evidence>
<reference evidence="1 2" key="1">
    <citation type="submission" date="2017-05" db="EMBL/GenBank/DDBJ databases">
        <title>Chromobacterium violaceum GHPS1 isolated from Hydrocarbon polluted soil in French Guiana display an awesome secondary metabolite arsenal and a battery of drug and heavy-metal-resistance and detoxification of xenobiotics proteins.</title>
        <authorList>
            <person name="Belbahri L."/>
        </authorList>
    </citation>
    <scope>NUCLEOTIDE SEQUENCE [LARGE SCALE GENOMIC DNA]</scope>
    <source>
        <strain evidence="1 2">GHPS1</strain>
    </source>
</reference>
<comment type="caution">
    <text evidence="1">The sequence shown here is derived from an EMBL/GenBank/DDBJ whole genome shotgun (WGS) entry which is preliminary data.</text>
</comment>
<sequence length="129" mass="14708">MIMAIEIRLERVEGCRKPPASAFLVDGKWPRGLPRSALAAGHWLPRVMPTEELVAWMRLQPLRWSTFCDIYWADMSNNPARWKPLLDAMEQGGLVLLHSGEADERSPVRALADFLQARYRERHAEGAEA</sequence>
<accession>A0A202B5F6</accession>
<dbReference type="Proteomes" id="UP000196342">
    <property type="component" value="Unassembled WGS sequence"/>
</dbReference>
<name>A0A202B5F6_CHRVL</name>
<organism evidence="1 2">
    <name type="scientific">Chromobacterium violaceum</name>
    <dbReference type="NCBI Taxonomy" id="536"/>
    <lineage>
        <taxon>Bacteria</taxon>
        <taxon>Pseudomonadati</taxon>
        <taxon>Pseudomonadota</taxon>
        <taxon>Betaproteobacteria</taxon>
        <taxon>Neisseriales</taxon>
        <taxon>Chromobacteriaceae</taxon>
        <taxon>Chromobacterium</taxon>
    </lineage>
</organism>
<dbReference type="AlphaFoldDB" id="A0A202B5F6"/>